<dbReference type="AlphaFoldDB" id="A0A4S3KLK4"/>
<dbReference type="PANTHER" id="PTHR14269">
    <property type="entry name" value="CDP-DIACYLGLYCEROL--GLYCEROL-3-PHOSPHATE 3-PHOSPHATIDYLTRANSFERASE-RELATED"/>
    <property type="match status" value="1"/>
</dbReference>
<evidence type="ECO:0000256" key="5">
    <source>
        <dbReference type="ARBA" id="ARBA00014944"/>
    </source>
</evidence>
<comment type="similarity">
    <text evidence="3 15">Belongs to the CDP-alcohol phosphatidyltransferase class-I family.</text>
</comment>
<evidence type="ECO:0000256" key="14">
    <source>
        <dbReference type="ARBA" id="ARBA00048586"/>
    </source>
</evidence>
<dbReference type="PROSITE" id="PS00379">
    <property type="entry name" value="CDP_ALCOHOL_P_TRANSF"/>
    <property type="match status" value="1"/>
</dbReference>
<evidence type="ECO:0000256" key="10">
    <source>
        <dbReference type="ARBA" id="ARBA00023098"/>
    </source>
</evidence>
<keyword evidence="7 15" id="KW-0808">Transferase</keyword>
<dbReference type="STRING" id="993689.GCA_002077135_01312"/>
<evidence type="ECO:0000256" key="6">
    <source>
        <dbReference type="ARBA" id="ARBA00022516"/>
    </source>
</evidence>
<reference evidence="17 18" key="1">
    <citation type="submission" date="2017-02" db="EMBL/GenBank/DDBJ databases">
        <title>Whole genome sequencing of Metallibacterium scheffleri DSM 24874 (T).</title>
        <authorList>
            <person name="Kumar S."/>
            <person name="Patil P."/>
            <person name="Patil P.B."/>
        </authorList>
    </citation>
    <scope>NUCLEOTIDE SEQUENCE [LARGE SCALE GENOMIC DNA]</scope>
    <source>
        <strain evidence="17 18">DSM 24874</strain>
    </source>
</reference>
<dbReference type="InterPro" id="IPR050324">
    <property type="entry name" value="CDP-alcohol_PTase-I"/>
</dbReference>
<keyword evidence="13" id="KW-1208">Phospholipid metabolism</keyword>
<dbReference type="InterPro" id="IPR048254">
    <property type="entry name" value="CDP_ALCOHOL_P_TRANSF_CS"/>
</dbReference>
<evidence type="ECO:0000256" key="3">
    <source>
        <dbReference type="ARBA" id="ARBA00010441"/>
    </source>
</evidence>
<dbReference type="PIRSF" id="PIRSF000847">
    <property type="entry name" value="Phos_ph_gly_syn"/>
    <property type="match status" value="1"/>
</dbReference>
<dbReference type="InterPro" id="IPR043130">
    <property type="entry name" value="CDP-OH_PTrfase_TM_dom"/>
</dbReference>
<dbReference type="RefSeq" id="WP_081126611.1">
    <property type="nucleotide sequence ID" value="NZ_DAHXOC010000009.1"/>
</dbReference>
<evidence type="ECO:0000256" key="9">
    <source>
        <dbReference type="ARBA" id="ARBA00022989"/>
    </source>
</evidence>
<dbReference type="InterPro" id="IPR004570">
    <property type="entry name" value="Phosphatidylglycerol_P_synth"/>
</dbReference>
<evidence type="ECO:0000313" key="18">
    <source>
        <dbReference type="Proteomes" id="UP000307749"/>
    </source>
</evidence>
<evidence type="ECO:0000313" key="17">
    <source>
        <dbReference type="EMBL" id="THD09752.1"/>
    </source>
</evidence>
<evidence type="ECO:0000256" key="12">
    <source>
        <dbReference type="ARBA" id="ARBA00023209"/>
    </source>
</evidence>
<dbReference type="Pfam" id="PF01066">
    <property type="entry name" value="CDP-OH_P_transf"/>
    <property type="match status" value="1"/>
</dbReference>
<dbReference type="EMBL" id="MWQO01000036">
    <property type="protein sequence ID" value="THD09752.1"/>
    <property type="molecule type" value="Genomic_DNA"/>
</dbReference>
<keyword evidence="12" id="KW-0594">Phospholipid biosynthesis</keyword>
<dbReference type="EC" id="2.7.8.5" evidence="4"/>
<evidence type="ECO:0000256" key="15">
    <source>
        <dbReference type="RuleBase" id="RU003750"/>
    </source>
</evidence>
<name>A0A4S3KLK4_9GAMM</name>
<dbReference type="PANTHER" id="PTHR14269:SF11">
    <property type="entry name" value="CDP-DIACYLGLYCEROL--GLYCEROL-3-PHOSPHATE 3-PHOSPHATIDYLTRANSFERASE"/>
    <property type="match status" value="1"/>
</dbReference>
<dbReference type="GO" id="GO:0016020">
    <property type="term" value="C:membrane"/>
    <property type="evidence" value="ECO:0007669"/>
    <property type="project" value="UniProtKB-SubCell"/>
</dbReference>
<sequence length="198" mass="21499">MQRVAASPPGAATRWRHLPNLLSALRLLLALPVALAIGYRDYPTALVLAALAALSDALDGFLARRFRWQSRLGATLDPLADKLLLVGCFIALTYVGAVPLELTLLVLARDVVIIAGALAWRVLLGPLTARPSLLSKLNTLAQIAFVLAVLLTLVWSQATLPLRGPAWAVGALTVASGIDYVLRWGVRARRTWRNKERR</sequence>
<evidence type="ECO:0000256" key="7">
    <source>
        <dbReference type="ARBA" id="ARBA00022679"/>
    </source>
</evidence>
<feature type="transmembrane region" description="Helical" evidence="16">
    <location>
        <begin position="164"/>
        <end position="182"/>
    </location>
</feature>
<gene>
    <name evidence="17" type="ORF">B1806_10520</name>
</gene>
<evidence type="ECO:0000256" key="4">
    <source>
        <dbReference type="ARBA" id="ARBA00013170"/>
    </source>
</evidence>
<keyword evidence="6" id="KW-0444">Lipid biosynthesis</keyword>
<feature type="transmembrane region" description="Helical" evidence="16">
    <location>
        <begin position="83"/>
        <end position="100"/>
    </location>
</feature>
<dbReference type="Gene3D" id="1.20.120.1760">
    <property type="match status" value="1"/>
</dbReference>
<keyword evidence="9 16" id="KW-1133">Transmembrane helix</keyword>
<feature type="transmembrane region" description="Helical" evidence="16">
    <location>
        <begin position="139"/>
        <end position="158"/>
    </location>
</feature>
<feature type="transmembrane region" description="Helical" evidence="16">
    <location>
        <begin position="46"/>
        <end position="63"/>
    </location>
</feature>
<comment type="subcellular location">
    <subcellularLocation>
        <location evidence="1">Membrane</location>
        <topology evidence="1">Multi-pass membrane protein</topology>
    </subcellularLocation>
</comment>
<comment type="pathway">
    <text evidence="2">Phospholipid metabolism; phosphatidylglycerol biosynthesis; phosphatidylglycerol from CDP-diacylglycerol: step 1/2.</text>
</comment>
<keyword evidence="18" id="KW-1185">Reference proteome</keyword>
<comment type="caution">
    <text evidence="17">The sequence shown here is derived from an EMBL/GenBank/DDBJ whole genome shotgun (WGS) entry which is preliminary data.</text>
</comment>
<proteinExistence type="inferred from homology"/>
<feature type="transmembrane region" description="Helical" evidence="16">
    <location>
        <begin position="106"/>
        <end position="127"/>
    </location>
</feature>
<evidence type="ECO:0000256" key="13">
    <source>
        <dbReference type="ARBA" id="ARBA00023264"/>
    </source>
</evidence>
<evidence type="ECO:0000256" key="2">
    <source>
        <dbReference type="ARBA" id="ARBA00005042"/>
    </source>
</evidence>
<dbReference type="GO" id="GO:0046474">
    <property type="term" value="P:glycerophospholipid biosynthetic process"/>
    <property type="evidence" value="ECO:0007669"/>
    <property type="project" value="TreeGrafter"/>
</dbReference>
<evidence type="ECO:0000256" key="8">
    <source>
        <dbReference type="ARBA" id="ARBA00022692"/>
    </source>
</evidence>
<dbReference type="GO" id="GO:0008444">
    <property type="term" value="F:CDP-diacylglycerol-glycerol-3-phosphate 3-phosphatidyltransferase activity"/>
    <property type="evidence" value="ECO:0007669"/>
    <property type="project" value="UniProtKB-EC"/>
</dbReference>
<comment type="catalytic activity">
    <reaction evidence="14">
        <text>a CDP-1,2-diacyl-sn-glycerol + sn-glycerol 3-phosphate = a 1,2-diacyl-sn-glycero-3-phospho-(1'-sn-glycero-3'-phosphate) + CMP + H(+)</text>
        <dbReference type="Rhea" id="RHEA:12593"/>
        <dbReference type="ChEBI" id="CHEBI:15378"/>
        <dbReference type="ChEBI" id="CHEBI:57597"/>
        <dbReference type="ChEBI" id="CHEBI:58332"/>
        <dbReference type="ChEBI" id="CHEBI:60110"/>
        <dbReference type="ChEBI" id="CHEBI:60377"/>
        <dbReference type="EC" id="2.7.8.5"/>
    </reaction>
</comment>
<evidence type="ECO:0000256" key="1">
    <source>
        <dbReference type="ARBA" id="ARBA00004141"/>
    </source>
</evidence>
<dbReference type="Proteomes" id="UP000307749">
    <property type="component" value="Unassembled WGS sequence"/>
</dbReference>
<evidence type="ECO:0000256" key="16">
    <source>
        <dbReference type="SAM" id="Phobius"/>
    </source>
</evidence>
<dbReference type="OrthoDB" id="9796672at2"/>
<organism evidence="17 18">
    <name type="scientific">Metallibacterium scheffleri</name>
    <dbReference type="NCBI Taxonomy" id="993689"/>
    <lineage>
        <taxon>Bacteria</taxon>
        <taxon>Pseudomonadati</taxon>
        <taxon>Pseudomonadota</taxon>
        <taxon>Gammaproteobacteria</taxon>
        <taxon>Lysobacterales</taxon>
        <taxon>Rhodanobacteraceae</taxon>
        <taxon>Metallibacterium</taxon>
    </lineage>
</organism>
<dbReference type="InterPro" id="IPR000462">
    <property type="entry name" value="CDP-OH_P_trans"/>
</dbReference>
<keyword evidence="8 16" id="KW-0812">Transmembrane</keyword>
<keyword evidence="11 16" id="KW-0472">Membrane</keyword>
<protein>
    <recommendedName>
        <fullName evidence="5">CDP-diacylglycerol--glycerol-3-phosphate 3-phosphatidyltransferase</fullName>
        <ecNumber evidence="4">2.7.8.5</ecNumber>
    </recommendedName>
</protein>
<accession>A0A4S3KLK4</accession>
<keyword evidence="10" id="KW-0443">Lipid metabolism</keyword>
<evidence type="ECO:0000256" key="11">
    <source>
        <dbReference type="ARBA" id="ARBA00023136"/>
    </source>
</evidence>